<dbReference type="EMBL" id="BARU01011211">
    <property type="protein sequence ID" value="GAH42574.1"/>
    <property type="molecule type" value="Genomic_DNA"/>
</dbReference>
<evidence type="ECO:0000313" key="1">
    <source>
        <dbReference type="EMBL" id="GAH42574.1"/>
    </source>
</evidence>
<gene>
    <name evidence="1" type="ORF">S03H2_21127</name>
</gene>
<proteinExistence type="predicted"/>
<name>X1GLU0_9ZZZZ</name>
<reference evidence="1" key="1">
    <citation type="journal article" date="2014" name="Front. Microbiol.">
        <title>High frequency of phylogenetically diverse reductive dehalogenase-homologous genes in deep subseafloor sedimentary metagenomes.</title>
        <authorList>
            <person name="Kawai M."/>
            <person name="Futagami T."/>
            <person name="Toyoda A."/>
            <person name="Takaki Y."/>
            <person name="Nishi S."/>
            <person name="Hori S."/>
            <person name="Arai W."/>
            <person name="Tsubouchi T."/>
            <person name="Morono Y."/>
            <person name="Uchiyama I."/>
            <person name="Ito T."/>
            <person name="Fujiyama A."/>
            <person name="Inagaki F."/>
            <person name="Takami H."/>
        </authorList>
    </citation>
    <scope>NUCLEOTIDE SEQUENCE</scope>
    <source>
        <strain evidence="1">Expedition CK06-06</strain>
    </source>
</reference>
<dbReference type="AlphaFoldDB" id="X1GLU0"/>
<organism evidence="1">
    <name type="scientific">marine sediment metagenome</name>
    <dbReference type="NCBI Taxonomy" id="412755"/>
    <lineage>
        <taxon>unclassified sequences</taxon>
        <taxon>metagenomes</taxon>
        <taxon>ecological metagenomes</taxon>
    </lineage>
</organism>
<comment type="caution">
    <text evidence="1">The sequence shown here is derived from an EMBL/GenBank/DDBJ whole genome shotgun (WGS) entry which is preliminary data.</text>
</comment>
<protein>
    <submittedName>
        <fullName evidence="1">Uncharacterized protein</fullName>
    </submittedName>
</protein>
<accession>X1GLU0</accession>
<sequence>MEIKERVCPYCGKVIVSIYDKQLDYNYKAHLLACKENNNNEKDF</sequence>